<dbReference type="PANTHER" id="PTHR30329:SF21">
    <property type="entry name" value="LIPOPROTEIN YIAD-RELATED"/>
    <property type="match status" value="1"/>
</dbReference>
<dbReference type="InterPro" id="IPR050330">
    <property type="entry name" value="Bact_OuterMem_StrucFunc"/>
</dbReference>
<evidence type="ECO:0000256" key="1">
    <source>
        <dbReference type="PROSITE-ProRule" id="PRU00473"/>
    </source>
</evidence>
<evidence type="ECO:0000259" key="4">
    <source>
        <dbReference type="PROSITE" id="PS51123"/>
    </source>
</evidence>
<evidence type="ECO:0000313" key="5">
    <source>
        <dbReference type="EMBL" id="MBM7562239.1"/>
    </source>
</evidence>
<evidence type="ECO:0000313" key="6">
    <source>
        <dbReference type="Proteomes" id="UP000767854"/>
    </source>
</evidence>
<keyword evidence="2" id="KW-0175">Coiled coil</keyword>
<keyword evidence="3" id="KW-1133">Transmembrane helix</keyword>
<proteinExistence type="predicted"/>
<reference evidence="5 6" key="1">
    <citation type="submission" date="2021-01" db="EMBL/GenBank/DDBJ databases">
        <title>Genomic Encyclopedia of Type Strains, Phase IV (KMG-IV): sequencing the most valuable type-strain genomes for metagenomic binning, comparative biology and taxonomic classification.</title>
        <authorList>
            <person name="Goeker M."/>
        </authorList>
    </citation>
    <scope>NUCLEOTIDE SEQUENCE [LARGE SCALE GENOMIC DNA]</scope>
    <source>
        <strain evidence="5 6">DSM 24436</strain>
    </source>
</reference>
<gene>
    <name evidence="5" type="ORF">JOC49_001782</name>
</gene>
<feature type="coiled-coil region" evidence="2">
    <location>
        <begin position="49"/>
        <end position="125"/>
    </location>
</feature>
<dbReference type="SUPFAM" id="SSF103088">
    <property type="entry name" value="OmpA-like"/>
    <property type="match status" value="1"/>
</dbReference>
<protein>
    <submittedName>
        <fullName evidence="5">Chemotaxis protein MotB</fullName>
    </submittedName>
</protein>
<evidence type="ECO:0000256" key="2">
    <source>
        <dbReference type="SAM" id="Coils"/>
    </source>
</evidence>
<dbReference type="EMBL" id="JAFBDT010000014">
    <property type="protein sequence ID" value="MBM7562239.1"/>
    <property type="molecule type" value="Genomic_DNA"/>
</dbReference>
<dbReference type="Proteomes" id="UP000767854">
    <property type="component" value="Unassembled WGS sequence"/>
</dbReference>
<dbReference type="PANTHER" id="PTHR30329">
    <property type="entry name" value="STATOR ELEMENT OF FLAGELLAR MOTOR COMPLEX"/>
    <property type="match status" value="1"/>
</dbReference>
<comment type="caution">
    <text evidence="5">The sequence shown here is derived from an EMBL/GenBank/DDBJ whole genome shotgun (WGS) entry which is preliminary data.</text>
</comment>
<keyword evidence="6" id="KW-1185">Reference proteome</keyword>
<feature type="domain" description="OmpA-like" evidence="4">
    <location>
        <begin position="162"/>
        <end position="292"/>
    </location>
</feature>
<dbReference type="RefSeq" id="WP_204664459.1">
    <property type="nucleotide sequence ID" value="NZ_JAFBDT010000014.1"/>
</dbReference>
<dbReference type="CDD" id="cd07185">
    <property type="entry name" value="OmpA_C-like"/>
    <property type="match status" value="1"/>
</dbReference>
<organism evidence="5 6">
    <name type="scientific">Fusibacter tunisiensis</name>
    <dbReference type="NCBI Taxonomy" id="1008308"/>
    <lineage>
        <taxon>Bacteria</taxon>
        <taxon>Bacillati</taxon>
        <taxon>Bacillota</taxon>
        <taxon>Clostridia</taxon>
        <taxon>Eubacteriales</taxon>
        <taxon>Eubacteriales Family XII. Incertae Sedis</taxon>
        <taxon>Fusibacter</taxon>
    </lineage>
</organism>
<keyword evidence="1 3" id="KW-0472">Membrane</keyword>
<dbReference type="InterPro" id="IPR036737">
    <property type="entry name" value="OmpA-like_sf"/>
</dbReference>
<keyword evidence="3" id="KW-0812">Transmembrane</keyword>
<evidence type="ECO:0000256" key="3">
    <source>
        <dbReference type="SAM" id="Phobius"/>
    </source>
</evidence>
<feature type="transmembrane region" description="Helical" evidence="3">
    <location>
        <begin position="20"/>
        <end position="40"/>
    </location>
</feature>
<name>A0ABS2MS36_9FIRM</name>
<accession>A0ABS2MS36</accession>
<dbReference type="Gene3D" id="3.30.1330.60">
    <property type="entry name" value="OmpA-like domain"/>
    <property type="match status" value="1"/>
</dbReference>
<sequence length="315" mass="35673">MKSRKRRDIHTEPENFWPSFTDMISTIAIILFFLMFLMYINNIIAGKDLEFLRKELQDTDRRLEASRLEISQAEKNLRLLETELDQTMAEVEAGQLALTLSREEIEEQRDIIANSNEELGNLRSKLQGIAILRLDVLNAVKDSVESVLGKTNQAGEPLVLISDNGSIVINEGVLFDRASYTIKPDGEKLLAQLALAFEAVLDDSETRASIDAINIQGHTDERGEGDYNRELGAMRSTSVVNFLMQSNPNLESTYSDYFMASTYSEYRPVDDRQTEAAYAKNRRIEIGIILKDSHVQDVIDTYLNDAMDAFNESND</sequence>
<dbReference type="InterPro" id="IPR006665">
    <property type="entry name" value="OmpA-like"/>
</dbReference>
<dbReference type="PROSITE" id="PS51123">
    <property type="entry name" value="OMPA_2"/>
    <property type="match status" value="1"/>
</dbReference>
<dbReference type="Pfam" id="PF00691">
    <property type="entry name" value="OmpA"/>
    <property type="match status" value="1"/>
</dbReference>